<organism evidence="2 3">
    <name type="scientific">Glaciecola punicea ACAM 611</name>
    <dbReference type="NCBI Taxonomy" id="1121923"/>
    <lineage>
        <taxon>Bacteria</taxon>
        <taxon>Pseudomonadati</taxon>
        <taxon>Pseudomonadota</taxon>
        <taxon>Gammaproteobacteria</taxon>
        <taxon>Alteromonadales</taxon>
        <taxon>Alteromonadaceae</taxon>
        <taxon>Glaciecola</taxon>
    </lineage>
</organism>
<dbReference type="AlphaFoldDB" id="H5T779"/>
<dbReference type="Proteomes" id="UP000053586">
    <property type="component" value="Unassembled WGS sequence"/>
</dbReference>
<reference evidence="2 3" key="1">
    <citation type="journal article" date="2012" name="J. Bacteriol.">
        <title>Genome sequence of proteorhodopsin-containing sea ice bacterium Glaciecola punicea ACAM 611T.</title>
        <authorList>
            <person name="Qin Q.-L."/>
            <person name="Xie B.-B."/>
            <person name="Shu Y.-L."/>
            <person name="Rong J.-C."/>
            <person name="Zhao D.-L."/>
            <person name="Zhang X.-Y."/>
            <person name="Chen X.-L."/>
            <person name="Zhou B.-C."/>
            <person name="Zhanga Y.-Z."/>
        </authorList>
    </citation>
    <scope>NUCLEOTIDE SEQUENCE [LARGE SCALE GENOMIC DNA]</scope>
    <source>
        <strain evidence="2 3">ACAM 611</strain>
    </source>
</reference>
<gene>
    <name evidence="2" type="ORF">GPUN_0002</name>
</gene>
<evidence type="ECO:0000313" key="3">
    <source>
        <dbReference type="Proteomes" id="UP000053586"/>
    </source>
</evidence>
<evidence type="ECO:0000313" key="2">
    <source>
        <dbReference type="EMBL" id="GAB54156.1"/>
    </source>
</evidence>
<keyword evidence="1" id="KW-0472">Membrane</keyword>
<name>H5T779_9ALTE</name>
<evidence type="ECO:0000256" key="1">
    <source>
        <dbReference type="SAM" id="Phobius"/>
    </source>
</evidence>
<sequence>MKSALLVVSGFLTSIILNRFFDFSFVTEVVIVCVVAASIYFIDKRVVKKKT</sequence>
<comment type="caution">
    <text evidence="2">The sequence shown here is derived from an EMBL/GenBank/DDBJ whole genome shotgun (WGS) entry which is preliminary data.</text>
</comment>
<reference evidence="2 3" key="2">
    <citation type="journal article" date="2017" name="Antonie Van Leeuwenhoek">
        <title>Rhizobium rhizosphaerae sp. nov., a novel species isolated from rice rhizosphere.</title>
        <authorList>
            <person name="Zhao J.J."/>
            <person name="Zhang J."/>
            <person name="Zhang R.J."/>
            <person name="Zhang C.W."/>
            <person name="Yin H.Q."/>
            <person name="Zhang X.X."/>
        </authorList>
    </citation>
    <scope>NUCLEOTIDE SEQUENCE [LARGE SCALE GENOMIC DNA]</scope>
    <source>
        <strain evidence="2 3">ACAM 611</strain>
    </source>
</reference>
<keyword evidence="3" id="KW-1185">Reference proteome</keyword>
<keyword evidence="1" id="KW-0812">Transmembrane</keyword>
<accession>H5T779</accession>
<proteinExistence type="predicted"/>
<keyword evidence="1" id="KW-1133">Transmembrane helix</keyword>
<dbReference type="EMBL" id="BAET01000002">
    <property type="protein sequence ID" value="GAB54156.1"/>
    <property type="molecule type" value="Genomic_DNA"/>
</dbReference>
<feature type="transmembrane region" description="Helical" evidence="1">
    <location>
        <begin position="20"/>
        <end position="42"/>
    </location>
</feature>
<protein>
    <submittedName>
        <fullName evidence="2">Uncharacterized protein</fullName>
    </submittedName>
</protein>